<keyword evidence="1" id="KW-0802">TPR repeat</keyword>
<evidence type="ECO:0000256" key="1">
    <source>
        <dbReference type="PROSITE-ProRule" id="PRU00339"/>
    </source>
</evidence>
<dbReference type="SUPFAM" id="SSF48452">
    <property type="entry name" value="TPR-like"/>
    <property type="match status" value="1"/>
</dbReference>
<dbReference type="InterPro" id="IPR019734">
    <property type="entry name" value="TPR_rpt"/>
</dbReference>
<comment type="caution">
    <text evidence="2">The sequence shown here is derived from an EMBL/GenBank/DDBJ whole genome shotgun (WGS) entry which is preliminary data.</text>
</comment>
<dbReference type="EMBL" id="JADIMW010000014">
    <property type="protein sequence ID" value="MBO8437557.1"/>
    <property type="molecule type" value="Genomic_DNA"/>
</dbReference>
<organism evidence="2 3">
    <name type="scientific">Candidatus Caccoplasma merdipullorum</name>
    <dbReference type="NCBI Taxonomy" id="2840718"/>
    <lineage>
        <taxon>Bacteria</taxon>
        <taxon>Pseudomonadati</taxon>
        <taxon>Bacteroidota</taxon>
        <taxon>Bacteroidia</taxon>
        <taxon>Bacteroidales</taxon>
        <taxon>Bacteroidaceae</taxon>
        <taxon>Bacteroidaceae incertae sedis</taxon>
        <taxon>Candidatus Caccoplasma</taxon>
    </lineage>
</organism>
<feature type="repeat" description="TPR" evidence="1">
    <location>
        <begin position="200"/>
        <end position="233"/>
    </location>
</feature>
<dbReference type="AlphaFoldDB" id="A0A9D9H720"/>
<dbReference type="InterPro" id="IPR011990">
    <property type="entry name" value="TPR-like_helical_dom_sf"/>
</dbReference>
<dbReference type="PROSITE" id="PS50005">
    <property type="entry name" value="TPR"/>
    <property type="match status" value="1"/>
</dbReference>
<reference evidence="2" key="1">
    <citation type="submission" date="2020-10" db="EMBL/GenBank/DDBJ databases">
        <authorList>
            <person name="Gilroy R."/>
        </authorList>
    </citation>
    <scope>NUCLEOTIDE SEQUENCE</scope>
    <source>
        <strain evidence="2">G3-4614</strain>
    </source>
</reference>
<reference evidence="2" key="2">
    <citation type="journal article" date="2021" name="PeerJ">
        <title>Extensive microbial diversity within the chicken gut microbiome revealed by metagenomics and culture.</title>
        <authorList>
            <person name="Gilroy R."/>
            <person name="Ravi A."/>
            <person name="Getino M."/>
            <person name="Pursley I."/>
            <person name="Horton D.L."/>
            <person name="Alikhan N.F."/>
            <person name="Baker D."/>
            <person name="Gharbi K."/>
            <person name="Hall N."/>
            <person name="Watson M."/>
            <person name="Adriaenssens E.M."/>
            <person name="Foster-Nyarko E."/>
            <person name="Jarju S."/>
            <person name="Secka A."/>
            <person name="Antonio M."/>
            <person name="Oren A."/>
            <person name="Chaudhuri R.R."/>
            <person name="La Ragione R."/>
            <person name="Hildebrand F."/>
            <person name="Pallen M.J."/>
        </authorList>
    </citation>
    <scope>NUCLEOTIDE SEQUENCE</scope>
    <source>
        <strain evidence="2">G3-4614</strain>
    </source>
</reference>
<evidence type="ECO:0000313" key="3">
    <source>
        <dbReference type="Proteomes" id="UP000823636"/>
    </source>
</evidence>
<protein>
    <submittedName>
        <fullName evidence="2">Tetratricopeptide repeat protein</fullName>
    </submittedName>
</protein>
<name>A0A9D9H720_9BACT</name>
<sequence length="250" mass="28431">MNKIIAASALILSLSMINVKSMAQKIDYKATTYKLFVSGKVSQWGTIIKKMEKDPNCQSDINKVELLGYYYGYIGHLLDIKNKDAAADMIEKADELLDYLMPKYPDNTLIMAYSANITGYKIAISPLKATILAKGMMANSKKAISKSPNDATVNILTANIMFYMPDVFGGNTERALKQYHKALDMFDADESLRHNNWMYLQLLVTTGLVEENLKHYESAKLLYQRVLKLYPDYAHVRDNKYPNLIKKMNL</sequence>
<proteinExistence type="predicted"/>
<evidence type="ECO:0000313" key="2">
    <source>
        <dbReference type="EMBL" id="MBO8437557.1"/>
    </source>
</evidence>
<gene>
    <name evidence="2" type="ORF">IAC54_01490</name>
</gene>
<dbReference type="Gene3D" id="1.25.40.10">
    <property type="entry name" value="Tetratricopeptide repeat domain"/>
    <property type="match status" value="1"/>
</dbReference>
<dbReference type="Proteomes" id="UP000823636">
    <property type="component" value="Unassembled WGS sequence"/>
</dbReference>
<accession>A0A9D9H720</accession>